<sequence length="442" mass="50997">MGVILQAFYWDCPEQENREFEWWNFLKDKTPELSQAGFTALWLPPIGKAAQQRSMGYNPFDYYDLGDFDQKGGVKTWFGNEAELKALIANAHQHKLDVYVDMVLNHNDGGEPEINQMDNVSRKTSFNPASGKFPRNWECFHPCRYETMDESSFSDMPDLCHRNPDVYTAVLEYSRWLLEDIDVDGFRYDFVKGYGAWMVRAIQEMRSLKGNAEFNPFGVGECWDSDRNIYDWLAEVNTWNDNPINAFDFPLRYRLKDLCMDPNFSLKTLTERGTLLTDGFAGTAVTFVENHDVVRGDAVVNDKMLAYSYILTHEGYPCVFWQDYFNWNLALEGTANGIDALIKTHEKYAGGNTTILHADDNLYIIQRGGWGEQPGLIYVLNTAHTWNGTWVKTQWKNQKLSPVAWWSNTDTAMPENKQTNVYGWADFWAPPRGYTVYVPVTV</sequence>
<dbReference type="Proteomes" id="UP000318733">
    <property type="component" value="Unassembled WGS sequence"/>
</dbReference>
<dbReference type="AlphaFoldDB" id="A0A556MUT7"/>
<feature type="active site" description="Proton donor" evidence="7">
    <location>
        <position position="221"/>
    </location>
</feature>
<feature type="binding site" evidence="8">
    <location>
        <position position="158"/>
    </location>
    <ligand>
        <name>Ca(2+)</name>
        <dbReference type="ChEBI" id="CHEBI:29108"/>
        <label>1</label>
    </ligand>
</feature>
<dbReference type="SMART" id="SM00642">
    <property type="entry name" value="Aamy"/>
    <property type="match status" value="1"/>
</dbReference>
<evidence type="ECO:0000256" key="9">
    <source>
        <dbReference type="RuleBase" id="RU003615"/>
    </source>
</evidence>
<dbReference type="InterPro" id="IPR015237">
    <property type="entry name" value="Alpha-amylase_C_pro"/>
</dbReference>
<evidence type="ECO:0000256" key="8">
    <source>
        <dbReference type="PIRSR" id="PIRSR001021-2"/>
    </source>
</evidence>
<keyword evidence="12" id="KW-1185">Reference proteome</keyword>
<dbReference type="InterPro" id="IPR013780">
    <property type="entry name" value="Glyco_hydro_b"/>
</dbReference>
<dbReference type="InterPro" id="IPR006047">
    <property type="entry name" value="GH13_cat_dom"/>
</dbReference>
<dbReference type="OrthoDB" id="9806009at2"/>
<evidence type="ECO:0000256" key="2">
    <source>
        <dbReference type="ARBA" id="ARBA00008061"/>
    </source>
</evidence>
<dbReference type="Gene3D" id="3.20.20.80">
    <property type="entry name" value="Glycosidases"/>
    <property type="match status" value="1"/>
</dbReference>
<dbReference type="Pfam" id="PF00128">
    <property type="entry name" value="Alpha-amylase"/>
    <property type="match status" value="1"/>
</dbReference>
<dbReference type="PIRSF" id="PIRSF001021">
    <property type="entry name" value="Alph-amls_thrmst"/>
    <property type="match status" value="1"/>
</dbReference>
<keyword evidence="4" id="KW-0378">Hydrolase</keyword>
<dbReference type="RefSeq" id="WP_144247266.1">
    <property type="nucleotide sequence ID" value="NZ_VLPK01000001.1"/>
</dbReference>
<evidence type="ECO:0000256" key="5">
    <source>
        <dbReference type="ARBA" id="ARBA00023277"/>
    </source>
</evidence>
<feature type="binding site" evidence="8">
    <location>
        <position position="360"/>
    </location>
    <ligand>
        <name>Ca(2+)</name>
        <dbReference type="ChEBI" id="CHEBI:29108"/>
        <label>3</label>
    </ligand>
</feature>
<dbReference type="PRINTS" id="PR00110">
    <property type="entry name" value="ALPHAAMYLASE"/>
</dbReference>
<evidence type="ECO:0000313" key="12">
    <source>
        <dbReference type="Proteomes" id="UP000318733"/>
    </source>
</evidence>
<evidence type="ECO:0000256" key="7">
    <source>
        <dbReference type="PIRSR" id="PIRSR001021-1"/>
    </source>
</evidence>
<dbReference type="SUPFAM" id="SSF51445">
    <property type="entry name" value="(Trans)glycosidases"/>
    <property type="match status" value="1"/>
</dbReference>
<evidence type="ECO:0000256" key="3">
    <source>
        <dbReference type="ARBA" id="ARBA00022723"/>
    </source>
</evidence>
<keyword evidence="8" id="KW-0106">Calcium</keyword>
<gene>
    <name evidence="11" type="ORF">FO440_05790</name>
</gene>
<feature type="domain" description="Glycosyl hydrolase family 13 catalytic" evidence="10">
    <location>
        <begin position="2"/>
        <end position="345"/>
    </location>
</feature>
<keyword evidence="6" id="KW-0326">Glycosidase</keyword>
<feature type="binding site" evidence="8">
    <location>
        <position position="105"/>
    </location>
    <ligand>
        <name>Ca(2+)</name>
        <dbReference type="ChEBI" id="CHEBI:29108"/>
        <label>1</label>
    </ligand>
</feature>
<feature type="active site" description="Nucleophile" evidence="7">
    <location>
        <position position="189"/>
    </location>
</feature>
<evidence type="ECO:0000256" key="6">
    <source>
        <dbReference type="ARBA" id="ARBA00023295"/>
    </source>
</evidence>
<dbReference type="GO" id="GO:0005975">
    <property type="term" value="P:carbohydrate metabolic process"/>
    <property type="evidence" value="ECO:0007669"/>
    <property type="project" value="InterPro"/>
</dbReference>
<dbReference type="GO" id="GO:0004556">
    <property type="term" value="F:alpha-amylase activity"/>
    <property type="evidence" value="ECO:0007669"/>
    <property type="project" value="InterPro"/>
</dbReference>
<proteinExistence type="inferred from homology"/>
<dbReference type="InterPro" id="IPR017853">
    <property type="entry name" value="GH"/>
</dbReference>
<name>A0A556MUT7_9SPHI</name>
<accession>A0A556MUT7</accession>
<evidence type="ECO:0000256" key="1">
    <source>
        <dbReference type="ARBA" id="ARBA00001913"/>
    </source>
</evidence>
<comment type="similarity">
    <text evidence="2 9">Belongs to the glycosyl hydrolase 13 family.</text>
</comment>
<dbReference type="PANTHER" id="PTHR43447">
    <property type="entry name" value="ALPHA-AMYLASE"/>
    <property type="match status" value="1"/>
</dbReference>
<dbReference type="EMBL" id="VLPK01000001">
    <property type="protein sequence ID" value="TSJ43700.1"/>
    <property type="molecule type" value="Genomic_DNA"/>
</dbReference>
<dbReference type="GO" id="GO:0005509">
    <property type="term" value="F:calcium ion binding"/>
    <property type="evidence" value="ECO:0007669"/>
    <property type="project" value="InterPro"/>
</dbReference>
<dbReference type="InterPro" id="IPR006046">
    <property type="entry name" value="Alpha_amylase"/>
</dbReference>
<keyword evidence="5" id="KW-0119">Carbohydrate metabolism</keyword>
<evidence type="ECO:0000313" key="11">
    <source>
        <dbReference type="EMBL" id="TSJ43700.1"/>
    </source>
</evidence>
<comment type="cofactor">
    <cofactor evidence="1">
        <name>Ca(2+)</name>
        <dbReference type="ChEBI" id="CHEBI:29108"/>
    </cofactor>
</comment>
<organism evidence="11 12">
    <name type="scientific">Mucilaginibacter corticis</name>
    <dbReference type="NCBI Taxonomy" id="2597670"/>
    <lineage>
        <taxon>Bacteria</taxon>
        <taxon>Pseudomonadati</taxon>
        <taxon>Bacteroidota</taxon>
        <taxon>Sphingobacteriia</taxon>
        <taxon>Sphingobacteriales</taxon>
        <taxon>Sphingobacteriaceae</taxon>
        <taxon>Mucilaginibacter</taxon>
    </lineage>
</organism>
<reference evidence="11 12" key="1">
    <citation type="submission" date="2019-07" db="EMBL/GenBank/DDBJ databases">
        <authorList>
            <person name="Huq M.A."/>
        </authorList>
    </citation>
    <scope>NUCLEOTIDE SEQUENCE [LARGE SCALE GENOMIC DNA]</scope>
    <source>
        <strain evidence="11 12">MAH-19</strain>
    </source>
</reference>
<evidence type="ECO:0000256" key="4">
    <source>
        <dbReference type="ARBA" id="ARBA00022801"/>
    </source>
</evidence>
<dbReference type="Pfam" id="PF09154">
    <property type="entry name" value="Alpha-amy_C_pro"/>
    <property type="match status" value="1"/>
</dbReference>
<keyword evidence="3 8" id="KW-0479">Metal-binding</keyword>
<dbReference type="InterPro" id="IPR013776">
    <property type="entry name" value="A-amylase_thermo"/>
</dbReference>
<comment type="caution">
    <text evidence="11">The sequence shown here is derived from an EMBL/GenBank/DDBJ whole genome shotgun (WGS) entry which is preliminary data.</text>
</comment>
<protein>
    <submittedName>
        <fullName evidence="11">DUF1939 domain-containing protein</fullName>
    </submittedName>
</protein>
<evidence type="ECO:0000259" key="10">
    <source>
        <dbReference type="SMART" id="SM00642"/>
    </source>
</evidence>
<dbReference type="Gene3D" id="2.60.40.1180">
    <property type="entry name" value="Golgi alpha-mannosidase II"/>
    <property type="match status" value="1"/>
</dbReference>